<dbReference type="Gene3D" id="2.40.30.110">
    <property type="entry name" value="Aminomethyltransferase beta-barrel domains"/>
    <property type="match status" value="1"/>
</dbReference>
<dbReference type="InterPro" id="IPR028896">
    <property type="entry name" value="GcvT/YgfZ/DmdA"/>
</dbReference>
<keyword evidence="11" id="KW-1185">Reference proteome</keyword>
<keyword evidence="10" id="KW-0489">Methyltransferase</keyword>
<proteinExistence type="inferred from homology"/>
<evidence type="ECO:0000313" key="11">
    <source>
        <dbReference type="Proteomes" id="UP000243106"/>
    </source>
</evidence>
<feature type="binding site" evidence="7">
    <location>
        <position position="242"/>
    </location>
    <ligand>
        <name>substrate</name>
    </ligand>
</feature>
<dbReference type="Pfam" id="PF01571">
    <property type="entry name" value="GCV_T"/>
    <property type="match status" value="1"/>
</dbReference>
<keyword evidence="3" id="KW-0032">Aminotransferase</keyword>
<sequence>MSEKDADAYSDWQSHDCACGMPHGPDGGHAAGCDGSELSEDEPRTEDGLLMTPLHALHVELGAKMVEFAGYSMPVQYAMGVLKEHLHTREKAGLFDVSHMGQVILVPRKASASAALEALVPQNIQGLEEGRQRYALLTNDEGGIEDDLMVANKGDHLFVVVNAARKEPDLARLREGLEPGVVVKHVTTRALLALQGPKAEAVLSGIAPELAEMRFMDVRDVVVDGIEIWVSRSGYTGEDGFEMSVPADAAENFARKLLAHEDVAPIGLGARDSLRLEAGLCLYGHDIDAGTSPVEAALSWSIQKIRRADGARSGGFPGADRILRELAESAPRMRVGLKPEGRAPMREGVPLYAAEDGADPVGHITSGGFGPSTGGPVAMGYVPAAMTAPGTVLYGQLRGRRLPVTVTKLPFVAPNFKR</sequence>
<dbReference type="Pfam" id="PF08669">
    <property type="entry name" value="GCV_T_C"/>
    <property type="match status" value="1"/>
</dbReference>
<dbReference type="Gene3D" id="4.10.1250.10">
    <property type="entry name" value="Aminomethyltransferase fragment"/>
    <property type="match status" value="1"/>
</dbReference>
<dbReference type="GO" id="GO:0032259">
    <property type="term" value="P:methylation"/>
    <property type="evidence" value="ECO:0007669"/>
    <property type="project" value="UniProtKB-KW"/>
</dbReference>
<dbReference type="PANTHER" id="PTHR43757:SF2">
    <property type="entry name" value="AMINOMETHYLTRANSFERASE, MITOCHONDRIAL"/>
    <property type="match status" value="1"/>
</dbReference>
<comment type="similarity">
    <text evidence="1">Belongs to the GcvT family.</text>
</comment>
<dbReference type="GO" id="GO:0004047">
    <property type="term" value="F:aminomethyltransferase activity"/>
    <property type="evidence" value="ECO:0007669"/>
    <property type="project" value="UniProtKB-EC"/>
</dbReference>
<evidence type="ECO:0000256" key="4">
    <source>
        <dbReference type="ARBA" id="ARBA00022679"/>
    </source>
</evidence>
<dbReference type="InterPro" id="IPR013977">
    <property type="entry name" value="GcvT_C"/>
</dbReference>
<evidence type="ECO:0000256" key="5">
    <source>
        <dbReference type="ARBA" id="ARBA00031395"/>
    </source>
</evidence>
<dbReference type="Proteomes" id="UP000243106">
    <property type="component" value="Unassembled WGS sequence"/>
</dbReference>
<dbReference type="STRING" id="93684.SAMN05421853_10496"/>
<organism evidence="10 11">
    <name type="scientific">Roseivivax halotolerans</name>
    <dbReference type="NCBI Taxonomy" id="93684"/>
    <lineage>
        <taxon>Bacteria</taxon>
        <taxon>Pseudomonadati</taxon>
        <taxon>Pseudomonadota</taxon>
        <taxon>Alphaproteobacteria</taxon>
        <taxon>Rhodobacterales</taxon>
        <taxon>Roseobacteraceae</taxon>
        <taxon>Roseivivax</taxon>
    </lineage>
</organism>
<feature type="domain" description="Aminomethyltransferase C-terminal" evidence="9">
    <location>
        <begin position="332"/>
        <end position="412"/>
    </location>
</feature>
<dbReference type="EMBL" id="FOXV01000004">
    <property type="protein sequence ID" value="SFQ35078.1"/>
    <property type="molecule type" value="Genomic_DNA"/>
</dbReference>
<dbReference type="Gene3D" id="3.30.1360.120">
    <property type="entry name" value="Probable tRNA modification gtpase trme, domain 1"/>
    <property type="match status" value="1"/>
</dbReference>
<dbReference type="NCBIfam" id="NF001567">
    <property type="entry name" value="PRK00389.1"/>
    <property type="match status" value="1"/>
</dbReference>
<evidence type="ECO:0000313" key="10">
    <source>
        <dbReference type="EMBL" id="SFQ35078.1"/>
    </source>
</evidence>
<feature type="domain" description="GCVT N-terminal" evidence="8">
    <location>
        <begin position="54"/>
        <end position="303"/>
    </location>
</feature>
<evidence type="ECO:0000259" key="8">
    <source>
        <dbReference type="Pfam" id="PF01571"/>
    </source>
</evidence>
<dbReference type="GO" id="GO:0008483">
    <property type="term" value="F:transaminase activity"/>
    <property type="evidence" value="ECO:0007669"/>
    <property type="project" value="UniProtKB-KW"/>
</dbReference>
<evidence type="ECO:0000256" key="2">
    <source>
        <dbReference type="ARBA" id="ARBA00012616"/>
    </source>
</evidence>
<dbReference type="Gene3D" id="3.30.70.1400">
    <property type="entry name" value="Aminomethyltransferase beta-barrel domains"/>
    <property type="match status" value="1"/>
</dbReference>
<dbReference type="GO" id="GO:0006546">
    <property type="term" value="P:glycine catabolic process"/>
    <property type="evidence" value="ECO:0007669"/>
    <property type="project" value="InterPro"/>
</dbReference>
<evidence type="ECO:0000256" key="1">
    <source>
        <dbReference type="ARBA" id="ARBA00008609"/>
    </source>
</evidence>
<dbReference type="EC" id="2.1.2.10" evidence="2"/>
<accession>A0A1I5XT16</accession>
<name>A0A1I5XT16_9RHOB</name>
<dbReference type="NCBIfam" id="TIGR00528">
    <property type="entry name" value="gcvT"/>
    <property type="match status" value="1"/>
</dbReference>
<gene>
    <name evidence="10" type="ORF">SAMN05421853_10496</name>
</gene>
<dbReference type="InterPro" id="IPR006222">
    <property type="entry name" value="GCVT_N"/>
</dbReference>
<dbReference type="InterPro" id="IPR006223">
    <property type="entry name" value="GcvT"/>
</dbReference>
<evidence type="ECO:0000256" key="3">
    <source>
        <dbReference type="ARBA" id="ARBA00022576"/>
    </source>
</evidence>
<evidence type="ECO:0000256" key="7">
    <source>
        <dbReference type="PIRSR" id="PIRSR006487-1"/>
    </source>
</evidence>
<dbReference type="AlphaFoldDB" id="A0A1I5XT16"/>
<dbReference type="PANTHER" id="PTHR43757">
    <property type="entry name" value="AMINOMETHYLTRANSFERASE"/>
    <property type="match status" value="1"/>
</dbReference>
<evidence type="ECO:0000259" key="9">
    <source>
        <dbReference type="Pfam" id="PF08669"/>
    </source>
</evidence>
<dbReference type="InterPro" id="IPR027266">
    <property type="entry name" value="TrmE/GcvT-like"/>
</dbReference>
<keyword evidence="4 10" id="KW-0808">Transferase</keyword>
<dbReference type="InterPro" id="IPR029043">
    <property type="entry name" value="GcvT/YgfZ_C"/>
</dbReference>
<dbReference type="GO" id="GO:0008168">
    <property type="term" value="F:methyltransferase activity"/>
    <property type="evidence" value="ECO:0007669"/>
    <property type="project" value="UniProtKB-KW"/>
</dbReference>
<evidence type="ECO:0000256" key="6">
    <source>
        <dbReference type="ARBA" id="ARBA00047665"/>
    </source>
</evidence>
<dbReference type="SUPFAM" id="SSF101790">
    <property type="entry name" value="Aminomethyltransferase beta-barrel domain"/>
    <property type="match status" value="1"/>
</dbReference>
<dbReference type="GO" id="GO:0005960">
    <property type="term" value="C:glycine cleavage complex"/>
    <property type="evidence" value="ECO:0007669"/>
    <property type="project" value="InterPro"/>
</dbReference>
<dbReference type="PIRSF" id="PIRSF006487">
    <property type="entry name" value="GcvT"/>
    <property type="match status" value="1"/>
</dbReference>
<comment type="catalytic activity">
    <reaction evidence="6">
        <text>N(6)-[(R)-S(8)-aminomethyldihydrolipoyl]-L-lysyl-[protein] + (6S)-5,6,7,8-tetrahydrofolate = N(6)-[(R)-dihydrolipoyl]-L-lysyl-[protein] + (6R)-5,10-methylene-5,6,7,8-tetrahydrofolate + NH4(+)</text>
        <dbReference type="Rhea" id="RHEA:16945"/>
        <dbReference type="Rhea" id="RHEA-COMP:10475"/>
        <dbReference type="Rhea" id="RHEA-COMP:10492"/>
        <dbReference type="ChEBI" id="CHEBI:15636"/>
        <dbReference type="ChEBI" id="CHEBI:28938"/>
        <dbReference type="ChEBI" id="CHEBI:57453"/>
        <dbReference type="ChEBI" id="CHEBI:83100"/>
        <dbReference type="ChEBI" id="CHEBI:83143"/>
        <dbReference type="EC" id="2.1.2.10"/>
    </reaction>
</comment>
<dbReference type="SUPFAM" id="SSF103025">
    <property type="entry name" value="Folate-binding domain"/>
    <property type="match status" value="1"/>
</dbReference>
<protein>
    <recommendedName>
        <fullName evidence="2">aminomethyltransferase</fullName>
        <ecNumber evidence="2">2.1.2.10</ecNumber>
    </recommendedName>
    <alternativeName>
        <fullName evidence="5">Glycine cleavage system T protein</fullName>
    </alternativeName>
</protein>
<dbReference type="NCBIfam" id="NF010093">
    <property type="entry name" value="PRK13579.1"/>
    <property type="match status" value="1"/>
</dbReference>
<reference evidence="11" key="1">
    <citation type="submission" date="2016-10" db="EMBL/GenBank/DDBJ databases">
        <authorList>
            <person name="Varghese N."/>
            <person name="Submissions S."/>
        </authorList>
    </citation>
    <scope>NUCLEOTIDE SEQUENCE [LARGE SCALE GENOMIC DNA]</scope>
    <source>
        <strain evidence="11">JCM 10271</strain>
    </source>
</reference>